<reference evidence="2 3" key="1">
    <citation type="submission" date="2016-01" db="EMBL/GenBank/DDBJ databases">
        <authorList>
            <person name="Oliw E.H."/>
        </authorList>
    </citation>
    <scope>NUCLEOTIDE SEQUENCE [LARGE SCALE GENOMIC DNA]</scope>
    <source>
        <strain evidence="2 3">CMW7756B</strain>
    </source>
</reference>
<proteinExistence type="predicted"/>
<dbReference type="Gene3D" id="6.20.50.100">
    <property type="match status" value="1"/>
</dbReference>
<sequence>LNKDLVKMNSATFEATGGKITVIKGDSIVQTDGTKTNTATASGNTVANGTKSTETTADGQVIKDGAKSNKSTVSSNVIDDGTGNVNTSNATSNTITDGTNTSTITAGKATIGSSIIDGVNNTFTTGGASPVTLNGATGTITGKTANIGGVTVDGTNNHVMGLANKDWTPGVTQAVSGRAATEDQLQKVSDAVGAGWKVNTGKVTGSTGESNGATSTKVASGEEVQFQAGNNLIVDQNGKTVAYSLNKALKDLESATFNGTGTNKTVITGDSITQTAGTQTNTSTAGGNTVADGTKSTETTAA</sequence>
<feature type="region of interest" description="Disordered" evidence="1">
    <location>
        <begin position="32"/>
        <end position="54"/>
    </location>
</feature>
<feature type="non-terminal residue" evidence="2">
    <location>
        <position position="1"/>
    </location>
</feature>
<comment type="caution">
    <text evidence="2">The sequence shown here is derived from an EMBL/GenBank/DDBJ whole genome shotgun (WGS) entry which is preliminary data.</text>
</comment>
<dbReference type="AlphaFoldDB" id="A0A133S3V3"/>
<dbReference type="Proteomes" id="UP000070226">
    <property type="component" value="Unassembled WGS sequence"/>
</dbReference>
<dbReference type="EMBL" id="LRQT01000062">
    <property type="protein sequence ID" value="KXA63409.1"/>
    <property type="molecule type" value="Genomic_DNA"/>
</dbReference>
<evidence type="ECO:0000313" key="3">
    <source>
        <dbReference type="Proteomes" id="UP000070226"/>
    </source>
</evidence>
<feature type="compositionally biased region" description="Low complexity" evidence="1">
    <location>
        <begin position="275"/>
        <end position="289"/>
    </location>
</feature>
<evidence type="ECO:0000256" key="1">
    <source>
        <dbReference type="SAM" id="MobiDB-lite"/>
    </source>
</evidence>
<name>A0A133S3V3_9FIRM</name>
<feature type="region of interest" description="Disordered" evidence="1">
    <location>
        <begin position="275"/>
        <end position="302"/>
    </location>
</feature>
<gene>
    <name evidence="2" type="ORF">HMPREF3233_01343</name>
</gene>
<feature type="region of interest" description="Disordered" evidence="1">
    <location>
        <begin position="66"/>
        <end position="100"/>
    </location>
</feature>
<evidence type="ECO:0000313" key="2">
    <source>
        <dbReference type="EMBL" id="KXA63409.1"/>
    </source>
</evidence>
<accession>A0A133S3V3</accession>
<feature type="compositionally biased region" description="Polar residues" evidence="1">
    <location>
        <begin position="68"/>
        <end position="89"/>
    </location>
</feature>
<feature type="non-terminal residue" evidence="2">
    <location>
        <position position="302"/>
    </location>
</feature>
<organism evidence="2">
    <name type="scientific">Veillonella atypica</name>
    <dbReference type="NCBI Taxonomy" id="39777"/>
    <lineage>
        <taxon>Bacteria</taxon>
        <taxon>Bacillati</taxon>
        <taxon>Bacillota</taxon>
        <taxon>Negativicutes</taxon>
        <taxon>Veillonellales</taxon>
        <taxon>Veillonellaceae</taxon>
        <taxon>Veillonella</taxon>
    </lineage>
</organism>
<protein>
    <submittedName>
        <fullName evidence="2">Uncharacterized protein</fullName>
    </submittedName>
</protein>
<feature type="compositionally biased region" description="Low complexity" evidence="1">
    <location>
        <begin position="90"/>
        <end position="100"/>
    </location>
</feature>